<evidence type="ECO:0000256" key="7">
    <source>
        <dbReference type="ARBA" id="ARBA00047899"/>
    </source>
</evidence>
<keyword evidence="5 9" id="KW-0418">Kinase</keyword>
<dbReference type="InterPro" id="IPR011009">
    <property type="entry name" value="Kinase-like_dom_sf"/>
</dbReference>
<evidence type="ECO:0000313" key="9">
    <source>
        <dbReference type="EMBL" id="KAF5815269.1"/>
    </source>
</evidence>
<evidence type="ECO:0000313" key="10">
    <source>
        <dbReference type="EMBL" id="OTG31740.1"/>
    </source>
</evidence>
<dbReference type="EMBL" id="CM007892">
    <property type="protein sequence ID" value="OTG31740.1"/>
    <property type="molecule type" value="Genomic_DNA"/>
</dbReference>
<reference evidence="9 11" key="1">
    <citation type="journal article" date="2017" name="Nature">
        <title>The sunflower genome provides insights into oil metabolism, flowering and Asterid evolution.</title>
        <authorList>
            <person name="Badouin H."/>
            <person name="Gouzy J."/>
            <person name="Grassa C.J."/>
            <person name="Murat F."/>
            <person name="Staton S.E."/>
            <person name="Cottret L."/>
            <person name="Lelandais-Briere C."/>
            <person name="Owens G.L."/>
            <person name="Carrere S."/>
            <person name="Mayjonade B."/>
            <person name="Legrand L."/>
            <person name="Gill N."/>
            <person name="Kane N.C."/>
            <person name="Bowers J.E."/>
            <person name="Hubner S."/>
            <person name="Bellec A."/>
            <person name="Berard A."/>
            <person name="Berges H."/>
            <person name="Blanchet N."/>
            <person name="Boniface M.C."/>
            <person name="Brunel D."/>
            <person name="Catrice O."/>
            <person name="Chaidir N."/>
            <person name="Claudel C."/>
            <person name="Donnadieu C."/>
            <person name="Faraut T."/>
            <person name="Fievet G."/>
            <person name="Helmstetter N."/>
            <person name="King M."/>
            <person name="Knapp S.J."/>
            <person name="Lai Z."/>
            <person name="Le Paslier M.C."/>
            <person name="Lippi Y."/>
            <person name="Lorenzon L."/>
            <person name="Mandel J.R."/>
            <person name="Marage G."/>
            <person name="Marchand G."/>
            <person name="Marquand E."/>
            <person name="Bret-Mestries E."/>
            <person name="Morien E."/>
            <person name="Nambeesan S."/>
            <person name="Nguyen T."/>
            <person name="Pegot-Espagnet P."/>
            <person name="Pouilly N."/>
            <person name="Raftis F."/>
            <person name="Sallet E."/>
            <person name="Schiex T."/>
            <person name="Thomas J."/>
            <person name="Vandecasteele C."/>
            <person name="Vares D."/>
            <person name="Vear F."/>
            <person name="Vautrin S."/>
            <person name="Crespi M."/>
            <person name="Mangin B."/>
            <person name="Burke J.M."/>
            <person name="Salse J."/>
            <person name="Munos S."/>
            <person name="Vincourt P."/>
            <person name="Rieseberg L.H."/>
            <person name="Langlade N.B."/>
        </authorList>
    </citation>
    <scope>NUCLEOTIDE SEQUENCE [LARGE SCALE GENOMIC DNA]</scope>
    <source>
        <strain evidence="11">cv. SF193</strain>
        <tissue evidence="9">Leaves</tissue>
    </source>
</reference>
<dbReference type="SUPFAM" id="SSF56112">
    <property type="entry name" value="Protein kinase-like (PK-like)"/>
    <property type="match status" value="1"/>
</dbReference>
<comment type="catalytic activity">
    <reaction evidence="8">
        <text>L-seryl-[protein] + ATP = O-phospho-L-seryl-[protein] + ADP + H(+)</text>
        <dbReference type="Rhea" id="RHEA:17989"/>
        <dbReference type="Rhea" id="RHEA-COMP:9863"/>
        <dbReference type="Rhea" id="RHEA-COMP:11604"/>
        <dbReference type="ChEBI" id="CHEBI:15378"/>
        <dbReference type="ChEBI" id="CHEBI:29999"/>
        <dbReference type="ChEBI" id="CHEBI:30616"/>
        <dbReference type="ChEBI" id="CHEBI:83421"/>
        <dbReference type="ChEBI" id="CHEBI:456216"/>
        <dbReference type="EC" id="2.7.11.1"/>
    </reaction>
</comment>
<dbReference type="AlphaFoldDB" id="A0A251V814"/>
<dbReference type="OMA" id="FIIKVES"/>
<keyword evidence="6" id="KW-0067">ATP-binding</keyword>
<evidence type="ECO:0000256" key="1">
    <source>
        <dbReference type="ARBA" id="ARBA00012513"/>
    </source>
</evidence>
<dbReference type="GO" id="GO:0004674">
    <property type="term" value="F:protein serine/threonine kinase activity"/>
    <property type="evidence" value="ECO:0007669"/>
    <property type="project" value="UniProtKB-KW"/>
</dbReference>
<dbReference type="PANTHER" id="PTHR48005:SF16">
    <property type="entry name" value="MDIS1-INTERACTING RECEPTOR LIKE KINASE 2-LIKE ISOFORM X1"/>
    <property type="match status" value="1"/>
</dbReference>
<comment type="catalytic activity">
    <reaction evidence="7">
        <text>L-threonyl-[protein] + ATP = O-phospho-L-threonyl-[protein] + ADP + H(+)</text>
        <dbReference type="Rhea" id="RHEA:46608"/>
        <dbReference type="Rhea" id="RHEA-COMP:11060"/>
        <dbReference type="Rhea" id="RHEA-COMP:11605"/>
        <dbReference type="ChEBI" id="CHEBI:15378"/>
        <dbReference type="ChEBI" id="CHEBI:30013"/>
        <dbReference type="ChEBI" id="CHEBI:30616"/>
        <dbReference type="ChEBI" id="CHEBI:61977"/>
        <dbReference type="ChEBI" id="CHEBI:456216"/>
        <dbReference type="EC" id="2.7.11.1"/>
    </reaction>
</comment>
<keyword evidence="2 9" id="KW-0723">Serine/threonine-protein kinase</keyword>
<keyword evidence="4" id="KW-0547">Nucleotide-binding</keyword>
<keyword evidence="3 9" id="KW-0808">Transferase</keyword>
<organism evidence="10 11">
    <name type="scientific">Helianthus annuus</name>
    <name type="common">Common sunflower</name>
    <dbReference type="NCBI Taxonomy" id="4232"/>
    <lineage>
        <taxon>Eukaryota</taxon>
        <taxon>Viridiplantae</taxon>
        <taxon>Streptophyta</taxon>
        <taxon>Embryophyta</taxon>
        <taxon>Tracheophyta</taxon>
        <taxon>Spermatophyta</taxon>
        <taxon>Magnoliopsida</taxon>
        <taxon>eudicotyledons</taxon>
        <taxon>Gunneridae</taxon>
        <taxon>Pentapetalae</taxon>
        <taxon>asterids</taxon>
        <taxon>campanulids</taxon>
        <taxon>Asterales</taxon>
        <taxon>Asteraceae</taxon>
        <taxon>Asteroideae</taxon>
        <taxon>Heliantheae alliance</taxon>
        <taxon>Heliantheae</taxon>
        <taxon>Helianthus</taxon>
    </lineage>
</organism>
<accession>A0A251V814</accession>
<dbReference type="InterPro" id="IPR051420">
    <property type="entry name" value="Ser_Thr_Kinases_DiverseReg"/>
</dbReference>
<dbReference type="InParanoid" id="A0A251V814"/>
<evidence type="ECO:0000256" key="8">
    <source>
        <dbReference type="ARBA" id="ARBA00048679"/>
    </source>
</evidence>
<dbReference type="STRING" id="4232.A0A251V814"/>
<dbReference type="Proteomes" id="UP000215914">
    <property type="component" value="Chromosome 3"/>
</dbReference>
<evidence type="ECO:0000256" key="3">
    <source>
        <dbReference type="ARBA" id="ARBA00022679"/>
    </source>
</evidence>
<keyword evidence="11" id="KW-1185">Reference proteome</keyword>
<evidence type="ECO:0000256" key="6">
    <source>
        <dbReference type="ARBA" id="ARBA00022840"/>
    </source>
</evidence>
<dbReference type="GO" id="GO:0005524">
    <property type="term" value="F:ATP binding"/>
    <property type="evidence" value="ECO:0007669"/>
    <property type="project" value="UniProtKB-KW"/>
</dbReference>
<name>A0A251V814_HELAN</name>
<reference evidence="10" key="2">
    <citation type="submission" date="2017-02" db="EMBL/GenBank/DDBJ databases">
        <title>Sunflower complete genome.</title>
        <authorList>
            <person name="Langlade N."/>
            <person name="Munos S."/>
        </authorList>
    </citation>
    <scope>NUCLEOTIDE SEQUENCE [LARGE SCALE GENOMIC DNA]</scope>
    <source>
        <tissue evidence="10">Leaves</tissue>
    </source>
</reference>
<evidence type="ECO:0000313" key="11">
    <source>
        <dbReference type="Proteomes" id="UP000215914"/>
    </source>
</evidence>
<dbReference type="PANTHER" id="PTHR48005">
    <property type="entry name" value="LEUCINE RICH REPEAT KINASE 2"/>
    <property type="match status" value="1"/>
</dbReference>
<gene>
    <name evidence="10" type="ORF">HannXRQ_Chr03g0079021</name>
    <name evidence="9" type="ORF">HanXRQr2_Chr03g0121171</name>
</gene>
<dbReference type="EC" id="2.7.11.1" evidence="1"/>
<evidence type="ECO:0000256" key="2">
    <source>
        <dbReference type="ARBA" id="ARBA00022527"/>
    </source>
</evidence>
<reference evidence="9" key="3">
    <citation type="submission" date="2020-06" db="EMBL/GenBank/DDBJ databases">
        <title>Helianthus annuus Genome sequencing and assembly Release 2.</title>
        <authorList>
            <person name="Gouzy J."/>
            <person name="Langlade N."/>
            <person name="Munos S."/>
        </authorList>
    </citation>
    <scope>NUCLEOTIDE SEQUENCE</scope>
    <source>
        <tissue evidence="9">Leaves</tissue>
    </source>
</reference>
<dbReference type="Gene3D" id="1.10.510.10">
    <property type="entry name" value="Transferase(Phosphotransferase) domain 1"/>
    <property type="match status" value="1"/>
</dbReference>
<dbReference type="Gramene" id="mRNA:HanXRQr2_Chr03g0121171">
    <property type="protein sequence ID" value="CDS:HanXRQr2_Chr03g0121171.1"/>
    <property type="gene ID" value="HanXRQr2_Chr03g0121171"/>
</dbReference>
<sequence>MIVTDKCDVYSFVVVALETIGRKHPEDLLSTLNHSSCHDTTLECILDRRLPYPTDRSIEKEIMSVCKVAVACIVTDPKYRPTMRNVSQELSR</sequence>
<dbReference type="EMBL" id="MNCJ02000318">
    <property type="protein sequence ID" value="KAF5815269.1"/>
    <property type="molecule type" value="Genomic_DNA"/>
</dbReference>
<evidence type="ECO:0000256" key="5">
    <source>
        <dbReference type="ARBA" id="ARBA00022777"/>
    </source>
</evidence>
<evidence type="ECO:0000256" key="4">
    <source>
        <dbReference type="ARBA" id="ARBA00022741"/>
    </source>
</evidence>
<protein>
    <recommendedName>
        <fullName evidence="1">non-specific serine/threonine protein kinase</fullName>
        <ecNumber evidence="1">2.7.11.1</ecNumber>
    </recommendedName>
</protein>
<proteinExistence type="predicted"/>